<feature type="signal peptide" evidence="1">
    <location>
        <begin position="1"/>
        <end position="22"/>
    </location>
</feature>
<proteinExistence type="predicted"/>
<dbReference type="OrthoDB" id="1200912at2"/>
<gene>
    <name evidence="2" type="ORF">FKR84_10570</name>
</gene>
<evidence type="ECO:0000256" key="1">
    <source>
        <dbReference type="SAM" id="SignalP"/>
    </source>
</evidence>
<dbReference type="InterPro" id="IPR058087">
    <property type="entry name" value="XAC2610_dom"/>
</dbReference>
<accession>A0A507ZK60</accession>
<evidence type="ECO:0000313" key="2">
    <source>
        <dbReference type="EMBL" id="TQD36248.1"/>
    </source>
</evidence>
<keyword evidence="3" id="KW-1185">Reference proteome</keyword>
<sequence>MNSIRIYFSSFFLLCFITSIQAQTTANWTLLKDEPTTQLVFTSSTTKQVKDYTFKAKWDDKLSYSENIGYYGGIAELKISKDNKELQSIRNIEDGIALGEIRFTFYDYNMDGHIDFTVPINCSNSCYDAYYLYNPETNTFEYQKDWDYLRIQKLDKKNKQILSQPEGTARDIEQKLYKVEGNNLQLIKKL</sequence>
<name>A0A507ZK60_9FLAO</name>
<dbReference type="EMBL" id="VIAR01000011">
    <property type="protein sequence ID" value="TQD36248.1"/>
    <property type="molecule type" value="Genomic_DNA"/>
</dbReference>
<reference evidence="2 3" key="1">
    <citation type="submission" date="2019-06" db="EMBL/GenBank/DDBJ databases">
        <title>Flavibacter putida gen. nov., sp. nov., a novel marine bacterium of the family Flavobacteriaceae isolated from coastal seawater.</title>
        <authorList>
            <person name="Feng X."/>
        </authorList>
    </citation>
    <scope>NUCLEOTIDE SEQUENCE [LARGE SCALE GENOMIC DNA]</scope>
    <source>
        <strain evidence="2 3">PLHSN227</strain>
    </source>
</reference>
<dbReference type="NCBIfam" id="NF047539">
    <property type="entry name" value="XAC2610_fam"/>
    <property type="match status" value="1"/>
</dbReference>
<dbReference type="RefSeq" id="WP_141422277.1">
    <property type="nucleotide sequence ID" value="NZ_VIAR01000011.1"/>
</dbReference>
<keyword evidence="1" id="KW-0732">Signal</keyword>
<protein>
    <submittedName>
        <fullName evidence="2">Uncharacterized protein</fullName>
    </submittedName>
</protein>
<feature type="chain" id="PRO_5021498620" evidence="1">
    <location>
        <begin position="23"/>
        <end position="190"/>
    </location>
</feature>
<dbReference type="Proteomes" id="UP000317169">
    <property type="component" value="Unassembled WGS sequence"/>
</dbReference>
<comment type="caution">
    <text evidence="2">The sequence shown here is derived from an EMBL/GenBank/DDBJ whole genome shotgun (WGS) entry which is preliminary data.</text>
</comment>
<organism evidence="2 3">
    <name type="scientific">Haloflavibacter putidus</name>
    <dbReference type="NCBI Taxonomy" id="2576776"/>
    <lineage>
        <taxon>Bacteria</taxon>
        <taxon>Pseudomonadati</taxon>
        <taxon>Bacteroidota</taxon>
        <taxon>Flavobacteriia</taxon>
        <taxon>Flavobacteriales</taxon>
        <taxon>Flavobacteriaceae</taxon>
        <taxon>Haloflavibacter</taxon>
    </lineage>
</organism>
<dbReference type="AlphaFoldDB" id="A0A507ZK60"/>
<evidence type="ECO:0000313" key="3">
    <source>
        <dbReference type="Proteomes" id="UP000317169"/>
    </source>
</evidence>